<evidence type="ECO:0000313" key="3">
    <source>
        <dbReference type="Proteomes" id="UP001156905"/>
    </source>
</evidence>
<dbReference type="InterPro" id="IPR001173">
    <property type="entry name" value="Glyco_trans_2-like"/>
</dbReference>
<dbReference type="PANTHER" id="PTHR43685:SF12">
    <property type="entry name" value="GLYCOSYL TRANSFERASE FAMILY 2"/>
    <property type="match status" value="1"/>
</dbReference>
<sequence length="298" mass="33147">MSPKVSCIIIVYNGEKFLGEAIKSVLAQSFTDWELLVVDDGSTDSSREIAQRFAQTFPGLVRWLRHADEQNHGMSATRNLGLSHARGEYVAFLDADDVWLPNKLAAQVAILDAQPCVGATYGRALIWHSWEGGNTNEPDFSYELGVTPDQIHHPPALLLSQLLNIYQSPTTSGSLLRRTLVEEAGGFEPAFGGMFEDAVFFAKALLIASFFVSGEVLFKYRQHSSSAGAVSAAADRDARARFRFLIWLKRYLGNTTADPRVSKLVQSLIRKQLWLLASEHLKAVFRKPRAILRRLIPS</sequence>
<organism evidence="2 3">
    <name type="scientific">Bradyrhizobium iriomotense</name>
    <dbReference type="NCBI Taxonomy" id="441950"/>
    <lineage>
        <taxon>Bacteria</taxon>
        <taxon>Pseudomonadati</taxon>
        <taxon>Pseudomonadota</taxon>
        <taxon>Alphaproteobacteria</taxon>
        <taxon>Hyphomicrobiales</taxon>
        <taxon>Nitrobacteraceae</taxon>
        <taxon>Bradyrhizobium</taxon>
    </lineage>
</organism>
<dbReference type="EMBL" id="BSOW01000041">
    <property type="protein sequence ID" value="GLR91064.1"/>
    <property type="molecule type" value="Genomic_DNA"/>
</dbReference>
<evidence type="ECO:0000313" key="2">
    <source>
        <dbReference type="EMBL" id="GLR91064.1"/>
    </source>
</evidence>
<feature type="domain" description="Glycosyltransferase 2-like" evidence="1">
    <location>
        <begin position="6"/>
        <end position="123"/>
    </location>
</feature>
<dbReference type="InterPro" id="IPR050834">
    <property type="entry name" value="Glycosyltransf_2"/>
</dbReference>
<comment type="caution">
    <text evidence="2">The sequence shown here is derived from an EMBL/GenBank/DDBJ whole genome shotgun (WGS) entry which is preliminary data.</text>
</comment>
<dbReference type="SUPFAM" id="SSF53448">
    <property type="entry name" value="Nucleotide-diphospho-sugar transferases"/>
    <property type="match status" value="1"/>
</dbReference>
<evidence type="ECO:0000259" key="1">
    <source>
        <dbReference type="Pfam" id="PF00535"/>
    </source>
</evidence>
<dbReference type="CDD" id="cd00761">
    <property type="entry name" value="Glyco_tranf_GTA_type"/>
    <property type="match status" value="1"/>
</dbReference>
<dbReference type="Gene3D" id="3.90.550.10">
    <property type="entry name" value="Spore Coat Polysaccharide Biosynthesis Protein SpsA, Chain A"/>
    <property type="match status" value="1"/>
</dbReference>
<dbReference type="Proteomes" id="UP001156905">
    <property type="component" value="Unassembled WGS sequence"/>
</dbReference>
<dbReference type="Pfam" id="PF00535">
    <property type="entry name" value="Glycos_transf_2"/>
    <property type="match status" value="1"/>
</dbReference>
<name>A0ABQ6B9K0_9BRAD</name>
<protein>
    <recommendedName>
        <fullName evidence="1">Glycosyltransferase 2-like domain-containing protein</fullName>
    </recommendedName>
</protein>
<keyword evidence="3" id="KW-1185">Reference proteome</keyword>
<dbReference type="PANTHER" id="PTHR43685">
    <property type="entry name" value="GLYCOSYLTRANSFERASE"/>
    <property type="match status" value="1"/>
</dbReference>
<dbReference type="InterPro" id="IPR029044">
    <property type="entry name" value="Nucleotide-diphossugar_trans"/>
</dbReference>
<dbReference type="RefSeq" id="WP_284274199.1">
    <property type="nucleotide sequence ID" value="NZ_BSOW01000041.1"/>
</dbReference>
<gene>
    <name evidence="2" type="ORF">GCM10007857_77800</name>
</gene>
<reference evidence="3" key="1">
    <citation type="journal article" date="2019" name="Int. J. Syst. Evol. Microbiol.">
        <title>The Global Catalogue of Microorganisms (GCM) 10K type strain sequencing project: providing services to taxonomists for standard genome sequencing and annotation.</title>
        <authorList>
            <consortium name="The Broad Institute Genomics Platform"/>
            <consortium name="The Broad Institute Genome Sequencing Center for Infectious Disease"/>
            <person name="Wu L."/>
            <person name="Ma J."/>
        </authorList>
    </citation>
    <scope>NUCLEOTIDE SEQUENCE [LARGE SCALE GENOMIC DNA]</scope>
    <source>
        <strain evidence="3">NBRC 102520</strain>
    </source>
</reference>
<proteinExistence type="predicted"/>
<accession>A0ABQ6B9K0</accession>